<accession>A0ABU7IT82</accession>
<proteinExistence type="predicted"/>
<evidence type="ECO:0000313" key="2">
    <source>
        <dbReference type="Proteomes" id="UP001356308"/>
    </source>
</evidence>
<gene>
    <name evidence="1" type="ORF">V1I91_08880</name>
</gene>
<sequence length="169" mass="19379">MPKLILCRYIKKSANPKFLNPMNLKPKKILLPFILVLSVWVQKLSAQESGGNYTTKVLLSKAISDEIIWNKLELNLNEVSQIYLLDHGVVLDLPENFTINNIPIEVIQKNQVENIGDFPLVQIHTLNVENDKALVRIYLSQKNGRIENNANAEFQFTKQNLAWLLTNKL</sequence>
<dbReference type="RefSeq" id="WP_272650901.1">
    <property type="nucleotide sequence ID" value="NZ_JAZDDG010000004.1"/>
</dbReference>
<dbReference type="Proteomes" id="UP001356308">
    <property type="component" value="Unassembled WGS sequence"/>
</dbReference>
<reference evidence="1 2" key="1">
    <citation type="submission" date="2024-01" db="EMBL/GenBank/DDBJ databases">
        <title>Maribacter spp. originated from different algae showed divergent polysaccharides utilization ability.</title>
        <authorList>
            <person name="Wang H."/>
            <person name="Wu Y."/>
        </authorList>
    </citation>
    <scope>NUCLEOTIDE SEQUENCE [LARGE SCALE GENOMIC DNA]</scope>
    <source>
        <strain evidence="1 2">PR1</strain>
    </source>
</reference>
<comment type="caution">
    <text evidence="1">The sequence shown here is derived from an EMBL/GenBank/DDBJ whole genome shotgun (WGS) entry which is preliminary data.</text>
</comment>
<protein>
    <submittedName>
        <fullName evidence="1">Uncharacterized protein</fullName>
    </submittedName>
</protein>
<dbReference type="EMBL" id="JAZDDG010000004">
    <property type="protein sequence ID" value="MEE1976182.1"/>
    <property type="molecule type" value="Genomic_DNA"/>
</dbReference>
<evidence type="ECO:0000313" key="1">
    <source>
        <dbReference type="EMBL" id="MEE1976182.1"/>
    </source>
</evidence>
<organism evidence="1 2">
    <name type="scientific">Maribacter cobaltidurans</name>
    <dbReference type="NCBI Taxonomy" id="1178778"/>
    <lineage>
        <taxon>Bacteria</taxon>
        <taxon>Pseudomonadati</taxon>
        <taxon>Bacteroidota</taxon>
        <taxon>Flavobacteriia</taxon>
        <taxon>Flavobacteriales</taxon>
        <taxon>Flavobacteriaceae</taxon>
        <taxon>Maribacter</taxon>
    </lineage>
</organism>
<name>A0ABU7IT82_9FLAO</name>
<keyword evidence="2" id="KW-1185">Reference proteome</keyword>